<feature type="compositionally biased region" description="Basic residues" evidence="1">
    <location>
        <begin position="70"/>
        <end position="82"/>
    </location>
</feature>
<dbReference type="AlphaFoldDB" id="A0A6G1DKR5"/>
<dbReference type="EMBL" id="SPHZ02000006">
    <property type="protein sequence ID" value="KAF0912714.1"/>
    <property type="molecule type" value="Genomic_DNA"/>
</dbReference>
<sequence>MDFNTTPPGVCFTSMSLTHGKSQHWGAAEGGNCYNETADTGAPTSSTATAPPNVSLAFLNVAQPSTGSSGRRRRRRRGRGSSRRAWEPSRVRPLPRAWSRAEPSLSNRWIGTCHASTIRYGTAPNKIFPNLPLSLLSAHRFAPPCSTFATAPALCHHAAPPTIECHPRSATAPRHRPPPGPKKKKVHFLIFFFSNE</sequence>
<dbReference type="Proteomes" id="UP000479710">
    <property type="component" value="Unassembled WGS sequence"/>
</dbReference>
<keyword evidence="3" id="KW-1185">Reference proteome</keyword>
<evidence type="ECO:0000313" key="3">
    <source>
        <dbReference type="Proteomes" id="UP000479710"/>
    </source>
</evidence>
<name>A0A6G1DKR5_9ORYZ</name>
<reference evidence="2 3" key="1">
    <citation type="submission" date="2019-11" db="EMBL/GenBank/DDBJ databases">
        <title>Whole genome sequence of Oryza granulata.</title>
        <authorList>
            <person name="Li W."/>
        </authorList>
    </citation>
    <scope>NUCLEOTIDE SEQUENCE [LARGE SCALE GENOMIC DNA]</scope>
    <source>
        <strain evidence="3">cv. Menghai</strain>
        <tissue evidence="2">Leaf</tissue>
    </source>
</reference>
<evidence type="ECO:0000313" key="2">
    <source>
        <dbReference type="EMBL" id="KAF0912714.1"/>
    </source>
</evidence>
<comment type="caution">
    <text evidence="2">The sequence shown here is derived from an EMBL/GenBank/DDBJ whole genome shotgun (WGS) entry which is preliminary data.</text>
</comment>
<accession>A0A6G1DKR5</accession>
<feature type="region of interest" description="Disordered" evidence="1">
    <location>
        <begin position="62"/>
        <end position="93"/>
    </location>
</feature>
<proteinExistence type="predicted"/>
<evidence type="ECO:0000256" key="1">
    <source>
        <dbReference type="SAM" id="MobiDB-lite"/>
    </source>
</evidence>
<protein>
    <submittedName>
        <fullName evidence="2">Uncharacterized protein</fullName>
    </submittedName>
</protein>
<organism evidence="2 3">
    <name type="scientific">Oryza meyeriana var. granulata</name>
    <dbReference type="NCBI Taxonomy" id="110450"/>
    <lineage>
        <taxon>Eukaryota</taxon>
        <taxon>Viridiplantae</taxon>
        <taxon>Streptophyta</taxon>
        <taxon>Embryophyta</taxon>
        <taxon>Tracheophyta</taxon>
        <taxon>Spermatophyta</taxon>
        <taxon>Magnoliopsida</taxon>
        <taxon>Liliopsida</taxon>
        <taxon>Poales</taxon>
        <taxon>Poaceae</taxon>
        <taxon>BOP clade</taxon>
        <taxon>Oryzoideae</taxon>
        <taxon>Oryzeae</taxon>
        <taxon>Oryzinae</taxon>
        <taxon>Oryza</taxon>
        <taxon>Oryza meyeriana</taxon>
    </lineage>
</organism>
<gene>
    <name evidence="2" type="ORF">E2562_018962</name>
</gene>